<sequence length="61" mass="6307">MSFRVPPALVDAAKREAGITSTAELGMVALALLAQSDPVADFLGRTAGRLGPDHDLDTGSR</sequence>
<evidence type="ECO:0000313" key="1">
    <source>
        <dbReference type="EMBL" id="MDQ0544077.1"/>
    </source>
</evidence>
<evidence type="ECO:0000313" key="2">
    <source>
        <dbReference type="Proteomes" id="UP001223420"/>
    </source>
</evidence>
<protein>
    <submittedName>
        <fullName evidence="1">Uncharacterized protein</fullName>
    </submittedName>
</protein>
<organism evidence="1 2">
    <name type="scientific">Methylobacterium brachiatum</name>
    <dbReference type="NCBI Taxonomy" id="269660"/>
    <lineage>
        <taxon>Bacteria</taxon>
        <taxon>Pseudomonadati</taxon>
        <taxon>Pseudomonadota</taxon>
        <taxon>Alphaproteobacteria</taxon>
        <taxon>Hyphomicrobiales</taxon>
        <taxon>Methylobacteriaceae</taxon>
        <taxon>Methylobacterium</taxon>
    </lineage>
</organism>
<reference evidence="1" key="1">
    <citation type="submission" date="2023-07" db="EMBL/GenBank/DDBJ databases">
        <title>Genomic Encyclopedia of Type Strains, Phase IV (KMG-IV): sequencing the most valuable type-strain genomes for metagenomic binning, comparative biology and taxonomic classification.</title>
        <authorList>
            <person name="Goeker M."/>
        </authorList>
    </citation>
    <scope>NUCLEOTIDE SEQUENCE</scope>
    <source>
        <strain evidence="1">DSM 19569</strain>
    </source>
</reference>
<proteinExistence type="predicted"/>
<dbReference type="EMBL" id="JAUSWL010000004">
    <property type="protein sequence ID" value="MDQ0544077.1"/>
    <property type="molecule type" value="Genomic_DNA"/>
</dbReference>
<comment type="caution">
    <text evidence="1">The sequence shown here is derived from an EMBL/GenBank/DDBJ whole genome shotgun (WGS) entry which is preliminary data.</text>
</comment>
<dbReference type="AlphaFoldDB" id="A0AAJ1WWA2"/>
<dbReference type="Proteomes" id="UP001223420">
    <property type="component" value="Unassembled WGS sequence"/>
</dbReference>
<name>A0AAJ1WWA2_9HYPH</name>
<accession>A0AAJ1WWA2</accession>
<gene>
    <name evidence="1" type="ORF">QO001_003006</name>
</gene>
<dbReference type="RefSeq" id="WP_128755083.1">
    <property type="nucleotide sequence ID" value="NZ_CP033231.1"/>
</dbReference>